<dbReference type="PROSITE" id="PS00041">
    <property type="entry name" value="HTH_ARAC_FAMILY_1"/>
    <property type="match status" value="1"/>
</dbReference>
<dbReference type="Proteomes" id="UP000216442">
    <property type="component" value="Unassembled WGS sequence"/>
</dbReference>
<comment type="caution">
    <text evidence="5">The sequence shown here is derived from an EMBL/GenBank/DDBJ whole genome shotgun (WGS) entry which is preliminary data.</text>
</comment>
<dbReference type="EMBL" id="NPKJ01000014">
    <property type="protein sequence ID" value="PAQ11822.1"/>
    <property type="molecule type" value="Genomic_DNA"/>
</dbReference>
<accession>A0A271LUH7</accession>
<dbReference type="PANTHER" id="PTHR46796">
    <property type="entry name" value="HTH-TYPE TRANSCRIPTIONAL ACTIVATOR RHAS-RELATED"/>
    <property type="match status" value="1"/>
</dbReference>
<dbReference type="SUPFAM" id="SSF46689">
    <property type="entry name" value="Homeodomain-like"/>
    <property type="match status" value="2"/>
</dbReference>
<evidence type="ECO:0000256" key="3">
    <source>
        <dbReference type="ARBA" id="ARBA00023163"/>
    </source>
</evidence>
<sequence length="323" mass="35839">MFEQQADGVLQIHSEARKSWQSARRHNAMQRKLTSEVAGTLYGGERRHRIALQRLNVTYAWLPPFEGASTTIPNRVEVVFSRHPWVAIEQAGRTLDVDVAAGGFYVVGPEPTTLLKVPEFSDTLEMYPDMTLLEAVAEENGQSGFALHPTLGKDPSLRFLPDGVMLALAHVLRQCCLGQRKLSPIEASTLEHLLAAHIVGSTASQRGGGKLAPGFLKRVLDRIEDELDQPLTLDELAGEACLSAFHFARSFKRSTGLAPHKYVLARKIERAKQQLMTTDRAIGEIATSLGFENLHHFRRQFRSQLGVLPGTLRDVTSRSIRMA</sequence>
<reference evidence="5 6" key="1">
    <citation type="submission" date="2017-08" db="EMBL/GenBank/DDBJ databases">
        <title>Mesorhizobium wenxinae sp. nov., a novel rhizobial species isolated from root nodules of chickpea (Cicer arietinum L.).</title>
        <authorList>
            <person name="Zhang J."/>
        </authorList>
    </citation>
    <scope>NUCLEOTIDE SEQUENCE [LARGE SCALE GENOMIC DNA]</scope>
    <source>
        <strain evidence="5 6">SDW018</strain>
    </source>
</reference>
<dbReference type="PANTHER" id="PTHR46796:SF6">
    <property type="entry name" value="ARAC SUBFAMILY"/>
    <property type="match status" value="1"/>
</dbReference>
<keyword evidence="6" id="KW-1185">Reference proteome</keyword>
<evidence type="ECO:0000256" key="2">
    <source>
        <dbReference type="ARBA" id="ARBA00023125"/>
    </source>
</evidence>
<feature type="domain" description="HTH araC/xylS-type" evidence="4">
    <location>
        <begin position="217"/>
        <end position="315"/>
    </location>
</feature>
<dbReference type="SMART" id="SM00342">
    <property type="entry name" value="HTH_ARAC"/>
    <property type="match status" value="1"/>
</dbReference>
<dbReference type="PROSITE" id="PS01124">
    <property type="entry name" value="HTH_ARAC_FAMILY_2"/>
    <property type="match status" value="1"/>
</dbReference>
<dbReference type="InterPro" id="IPR050204">
    <property type="entry name" value="AraC_XylS_family_regulators"/>
</dbReference>
<proteinExistence type="predicted"/>
<keyword evidence="1" id="KW-0805">Transcription regulation</keyword>
<keyword evidence="3" id="KW-0804">Transcription</keyword>
<name>A0A271LUH7_9HYPH</name>
<keyword evidence="2" id="KW-0238">DNA-binding</keyword>
<dbReference type="GO" id="GO:0003700">
    <property type="term" value="F:DNA-binding transcription factor activity"/>
    <property type="evidence" value="ECO:0007669"/>
    <property type="project" value="InterPro"/>
</dbReference>
<organism evidence="5 6">
    <name type="scientific">Mesorhizobium temperatum</name>
    <dbReference type="NCBI Taxonomy" id="241416"/>
    <lineage>
        <taxon>Bacteria</taxon>
        <taxon>Pseudomonadati</taxon>
        <taxon>Pseudomonadota</taxon>
        <taxon>Alphaproteobacteria</taxon>
        <taxon>Hyphomicrobiales</taxon>
        <taxon>Phyllobacteriaceae</taxon>
        <taxon>Mesorhizobium</taxon>
    </lineage>
</organism>
<dbReference type="AlphaFoldDB" id="A0A271LUH7"/>
<evidence type="ECO:0000313" key="5">
    <source>
        <dbReference type="EMBL" id="PAQ11822.1"/>
    </source>
</evidence>
<dbReference type="InterPro" id="IPR009057">
    <property type="entry name" value="Homeodomain-like_sf"/>
</dbReference>
<dbReference type="GO" id="GO:0043565">
    <property type="term" value="F:sequence-specific DNA binding"/>
    <property type="evidence" value="ECO:0007669"/>
    <property type="project" value="InterPro"/>
</dbReference>
<gene>
    <name evidence="5" type="ORF">CIT26_02905</name>
</gene>
<dbReference type="InterPro" id="IPR018062">
    <property type="entry name" value="HTH_AraC-typ_CS"/>
</dbReference>
<dbReference type="InterPro" id="IPR018060">
    <property type="entry name" value="HTH_AraC"/>
</dbReference>
<dbReference type="Pfam" id="PF12833">
    <property type="entry name" value="HTH_18"/>
    <property type="match status" value="1"/>
</dbReference>
<protein>
    <recommendedName>
        <fullName evidence="4">HTH araC/xylS-type domain-containing protein</fullName>
    </recommendedName>
</protein>
<evidence type="ECO:0000313" key="6">
    <source>
        <dbReference type="Proteomes" id="UP000216442"/>
    </source>
</evidence>
<evidence type="ECO:0000256" key="1">
    <source>
        <dbReference type="ARBA" id="ARBA00023015"/>
    </source>
</evidence>
<dbReference type="Gene3D" id="1.10.10.60">
    <property type="entry name" value="Homeodomain-like"/>
    <property type="match status" value="2"/>
</dbReference>
<evidence type="ECO:0000259" key="4">
    <source>
        <dbReference type="PROSITE" id="PS01124"/>
    </source>
</evidence>